<evidence type="ECO:0000256" key="1">
    <source>
        <dbReference type="ARBA" id="ARBA00010219"/>
    </source>
</evidence>
<evidence type="ECO:0000313" key="6">
    <source>
        <dbReference type="Proteomes" id="UP000266172"/>
    </source>
</evidence>
<evidence type="ECO:0000256" key="2">
    <source>
        <dbReference type="ARBA" id="ARBA00023235"/>
    </source>
</evidence>
<dbReference type="Pfam" id="PF01678">
    <property type="entry name" value="DAP_epimerase"/>
    <property type="match status" value="2"/>
</dbReference>
<feature type="binding site" evidence="3">
    <location>
        <position position="65"/>
    </location>
    <ligand>
        <name>substrate</name>
    </ligand>
</feature>
<feature type="binding site" evidence="3">
    <location>
        <position position="194"/>
    </location>
    <ligand>
        <name>substrate</name>
    </ligand>
</feature>
<dbReference type="Proteomes" id="UP000266172">
    <property type="component" value="Unassembled WGS sequence"/>
</dbReference>
<feature type="binding site" evidence="3">
    <location>
        <begin position="212"/>
        <end position="213"/>
    </location>
    <ligand>
        <name>substrate</name>
    </ligand>
</feature>
<keyword evidence="3" id="KW-0457">Lysine biosynthesis</keyword>
<dbReference type="GO" id="GO:0005829">
    <property type="term" value="C:cytosol"/>
    <property type="evidence" value="ECO:0007669"/>
    <property type="project" value="TreeGrafter"/>
</dbReference>
<comment type="pathway">
    <text evidence="3">Amino-acid biosynthesis; L-lysine biosynthesis via DAP pathway; DL-2,6-diaminopimelate from LL-2,6-diaminopimelate: step 1/1.</text>
</comment>
<name>A0A174G3L9_9FIRM</name>
<gene>
    <name evidence="3" type="primary">dapF</name>
    <name evidence="5" type="ORF">DWX93_15125</name>
</gene>
<keyword evidence="3" id="KW-0963">Cytoplasm</keyword>
<feature type="binding site" evidence="3">
    <location>
        <begin position="222"/>
        <end position="223"/>
    </location>
    <ligand>
        <name>substrate</name>
    </ligand>
</feature>
<feature type="site" description="Could be important to modulate the pK values of the two catalytic cysteine residues" evidence="3">
    <location>
        <position position="212"/>
    </location>
</feature>
<protein>
    <recommendedName>
        <fullName evidence="3 4">Diaminopimelate epimerase</fullName>
        <shortName evidence="3">DAP epimerase</shortName>
        <ecNumber evidence="3 4">5.1.1.7</ecNumber>
    </recommendedName>
    <alternativeName>
        <fullName evidence="3">PLP-independent amino acid racemase</fullName>
    </alternativeName>
</protein>
<comment type="catalytic activity">
    <reaction evidence="3">
        <text>(2S,6S)-2,6-diaminopimelate = meso-2,6-diaminopimelate</text>
        <dbReference type="Rhea" id="RHEA:15393"/>
        <dbReference type="ChEBI" id="CHEBI:57609"/>
        <dbReference type="ChEBI" id="CHEBI:57791"/>
        <dbReference type="EC" id="5.1.1.7"/>
    </reaction>
</comment>
<comment type="caution">
    <text evidence="3">Lacks conserved residue(s) required for the propagation of feature annotation.</text>
</comment>
<dbReference type="GO" id="GO:0008837">
    <property type="term" value="F:diaminopimelate epimerase activity"/>
    <property type="evidence" value="ECO:0007669"/>
    <property type="project" value="UniProtKB-UniRule"/>
</dbReference>
<evidence type="ECO:0000256" key="3">
    <source>
        <dbReference type="HAMAP-Rule" id="MF_00197"/>
    </source>
</evidence>
<sequence length="281" mass="31363">MAEITLRKYHGLGNDYLIYDPNRNACELQERQVEALCRRNLGVGADGILYGPFFDGDKMRVRIFNPDGSEAEKSGNGIRIFSKYLKDMGYVTEESYVLHTKAGETRVTFLNEQGDLMRVDMGYPEFVAKEIPVVGFEGEIVNEAIFFGDNFYNATCVSLGNPNCVLMLEEVSQKKAMQLGPYVENSRYFPNRINMQLCQVLDRENIQIEIYERGAGYTYASGTGACAAAAASHKMGFVGDRVTVHMHGGELLVEFARDGRIDMTGPVVYIGSITLAEQFFA</sequence>
<organism evidence="5 6">
    <name type="scientific">Roseburia hominis</name>
    <dbReference type="NCBI Taxonomy" id="301301"/>
    <lineage>
        <taxon>Bacteria</taxon>
        <taxon>Bacillati</taxon>
        <taxon>Bacillota</taxon>
        <taxon>Clostridia</taxon>
        <taxon>Lachnospirales</taxon>
        <taxon>Lachnospiraceae</taxon>
        <taxon>Roseburia</taxon>
    </lineage>
</organism>
<dbReference type="PANTHER" id="PTHR31689">
    <property type="entry name" value="DIAMINOPIMELATE EPIMERASE, CHLOROPLASTIC"/>
    <property type="match status" value="1"/>
</dbReference>
<dbReference type="EC" id="5.1.1.7" evidence="3 4"/>
<dbReference type="PANTHER" id="PTHR31689:SF0">
    <property type="entry name" value="DIAMINOPIMELATE EPIMERASE"/>
    <property type="match status" value="1"/>
</dbReference>
<keyword evidence="2 3" id="KW-0413">Isomerase</keyword>
<feature type="binding site" evidence="3">
    <location>
        <position position="161"/>
    </location>
    <ligand>
        <name>substrate</name>
    </ligand>
</feature>
<dbReference type="EMBL" id="QRVL01000020">
    <property type="protein sequence ID" value="RGS36654.1"/>
    <property type="molecule type" value="Genomic_DNA"/>
</dbReference>
<dbReference type="Gene3D" id="3.10.310.10">
    <property type="entry name" value="Diaminopimelate Epimerase, Chain A, domain 1"/>
    <property type="match status" value="2"/>
</dbReference>
<keyword evidence="3" id="KW-0028">Amino-acid biosynthesis</keyword>
<evidence type="ECO:0000256" key="4">
    <source>
        <dbReference type="NCBIfam" id="TIGR00652"/>
    </source>
</evidence>
<dbReference type="SUPFAM" id="SSF54506">
    <property type="entry name" value="Diaminopimelate epimerase-like"/>
    <property type="match status" value="2"/>
</dbReference>
<feature type="binding site" evidence="3">
    <location>
        <position position="14"/>
    </location>
    <ligand>
        <name>substrate</name>
    </ligand>
</feature>
<dbReference type="InterPro" id="IPR001653">
    <property type="entry name" value="DAP_epimerase_DapF"/>
</dbReference>
<dbReference type="HAMAP" id="MF_00197">
    <property type="entry name" value="DAP_epimerase"/>
    <property type="match status" value="1"/>
</dbReference>
<dbReference type="AlphaFoldDB" id="A0A174G3L9"/>
<dbReference type="GeneID" id="93723623"/>
<dbReference type="GO" id="GO:0009089">
    <property type="term" value="P:lysine biosynthetic process via diaminopimelate"/>
    <property type="evidence" value="ECO:0007669"/>
    <property type="project" value="UniProtKB-UniRule"/>
</dbReference>
<comment type="subunit">
    <text evidence="3">Homodimer.</text>
</comment>
<comment type="caution">
    <text evidence="5">The sequence shown here is derived from an EMBL/GenBank/DDBJ whole genome shotgun (WGS) entry which is preliminary data.</text>
</comment>
<feature type="binding site" evidence="3">
    <location>
        <begin position="75"/>
        <end position="76"/>
    </location>
    <ligand>
        <name>substrate</name>
    </ligand>
</feature>
<dbReference type="NCBIfam" id="TIGR00652">
    <property type="entry name" value="DapF"/>
    <property type="match status" value="1"/>
</dbReference>
<proteinExistence type="inferred from homology"/>
<evidence type="ECO:0000313" key="5">
    <source>
        <dbReference type="EMBL" id="RGS36654.1"/>
    </source>
</evidence>
<comment type="similarity">
    <text evidence="1 3">Belongs to the diaminopimelate epimerase family.</text>
</comment>
<dbReference type="OMA" id="EIRIWER"/>
<reference evidence="5 6" key="1">
    <citation type="submission" date="2018-08" db="EMBL/GenBank/DDBJ databases">
        <title>A genome reference for cultivated species of the human gut microbiota.</title>
        <authorList>
            <person name="Zou Y."/>
            <person name="Xue W."/>
            <person name="Luo G."/>
        </authorList>
    </citation>
    <scope>NUCLEOTIDE SEQUENCE [LARGE SCALE GENOMIC DNA]</scope>
    <source>
        <strain evidence="5 6">AF22-12AC</strain>
    </source>
</reference>
<accession>A0A174G3L9</accession>
<comment type="function">
    <text evidence="3">Catalyzes the stereoinversion of LL-2,6-diaminopimelate (L,L-DAP) to meso-diaminopimelate (meso-DAP), a precursor of L-lysine and an essential component of the bacterial peptidoglycan.</text>
</comment>
<dbReference type="RefSeq" id="WP_014079976.1">
    <property type="nucleotide sequence ID" value="NZ_CAKMUY010000004.1"/>
</dbReference>
<dbReference type="UniPathway" id="UPA00034">
    <property type="reaction ID" value="UER00025"/>
</dbReference>
<comment type="subcellular location">
    <subcellularLocation>
        <location evidence="3">Cytoplasm</location>
    </subcellularLocation>
</comment>